<feature type="region of interest" description="Disordered" evidence="1">
    <location>
        <begin position="137"/>
        <end position="156"/>
    </location>
</feature>
<feature type="domain" description="Ubiquitin-like" evidence="2">
    <location>
        <begin position="271"/>
        <end position="323"/>
    </location>
</feature>
<dbReference type="AlphaFoldDB" id="A0A813DI79"/>
<feature type="non-terminal residue" evidence="3">
    <location>
        <position position="446"/>
    </location>
</feature>
<evidence type="ECO:0000313" key="4">
    <source>
        <dbReference type="Proteomes" id="UP000654075"/>
    </source>
</evidence>
<reference evidence="3" key="1">
    <citation type="submission" date="2021-02" db="EMBL/GenBank/DDBJ databases">
        <authorList>
            <person name="Dougan E. K."/>
            <person name="Rhodes N."/>
            <person name="Thang M."/>
            <person name="Chan C."/>
        </authorList>
    </citation>
    <scope>NUCLEOTIDE SEQUENCE</scope>
</reference>
<dbReference type="Proteomes" id="UP000654075">
    <property type="component" value="Unassembled WGS sequence"/>
</dbReference>
<comment type="caution">
    <text evidence="3">The sequence shown here is derived from an EMBL/GenBank/DDBJ whole genome shotgun (WGS) entry which is preliminary data.</text>
</comment>
<dbReference type="PROSITE" id="PS00678">
    <property type="entry name" value="WD_REPEATS_1"/>
    <property type="match status" value="1"/>
</dbReference>
<evidence type="ECO:0000313" key="3">
    <source>
        <dbReference type="EMBL" id="CAE8585742.1"/>
    </source>
</evidence>
<evidence type="ECO:0000259" key="2">
    <source>
        <dbReference type="PROSITE" id="PS50053"/>
    </source>
</evidence>
<sequence>MSFLPDGERLRAVRQIDDARQWALLPPEVWSAASEALRRPQSLLDLAVLSPGAVRAALTAARVARVDEQGRPASVVGLRDEGQRQAQCAVPSFRGLSPVEAAQVGFVWRVARASVGLPDAAMGAEPITLRLLKPTHDPDLEASATTPTLPHEPHPKEQVEAGEWFEVVYSKVFVKKAPCKLARSWGWVHQGQKIQVTPLQVKDSEGHDWVELTFTQLAHSCTERLFSDDPLGRGFAMVDGTHLGLGMLLSGPLPIEEWPRGLEEAQCKAAERVILRRLSGERISIKVGAGELVSLVLNKAADMLSMPPARIRLVADGEILSADADAMKLAGHEVDLVVVPPSRRAVTGCDDGIIKFWDLDVLVSPGRLDETRTVAALARWRDIEAPFGLWTRISLRRSFCSAPPRILPFACGTSKAWSACAALRDIQVRYVRSRRILRASGLSVAP</sequence>
<proteinExistence type="predicted"/>
<dbReference type="InterPro" id="IPR019775">
    <property type="entry name" value="WD40_repeat_CS"/>
</dbReference>
<keyword evidence="4" id="KW-1185">Reference proteome</keyword>
<dbReference type="PROSITE" id="PS50053">
    <property type="entry name" value="UBIQUITIN_2"/>
    <property type="match status" value="1"/>
</dbReference>
<accession>A0A813DI79</accession>
<name>A0A813DI79_POLGL</name>
<protein>
    <recommendedName>
        <fullName evidence="2">Ubiquitin-like domain-containing protein</fullName>
    </recommendedName>
</protein>
<gene>
    <name evidence="3" type="ORF">PGLA1383_LOCUS4645</name>
</gene>
<evidence type="ECO:0000256" key="1">
    <source>
        <dbReference type="SAM" id="MobiDB-lite"/>
    </source>
</evidence>
<dbReference type="EMBL" id="CAJNNV010001750">
    <property type="protein sequence ID" value="CAE8585742.1"/>
    <property type="molecule type" value="Genomic_DNA"/>
</dbReference>
<organism evidence="3 4">
    <name type="scientific">Polarella glacialis</name>
    <name type="common">Dinoflagellate</name>
    <dbReference type="NCBI Taxonomy" id="89957"/>
    <lineage>
        <taxon>Eukaryota</taxon>
        <taxon>Sar</taxon>
        <taxon>Alveolata</taxon>
        <taxon>Dinophyceae</taxon>
        <taxon>Suessiales</taxon>
        <taxon>Suessiaceae</taxon>
        <taxon>Polarella</taxon>
    </lineage>
</organism>
<dbReference type="InterPro" id="IPR000626">
    <property type="entry name" value="Ubiquitin-like_dom"/>
</dbReference>